<protein>
    <submittedName>
        <fullName evidence="3">Uncharacterized protein</fullName>
    </submittedName>
</protein>
<evidence type="ECO:0000313" key="4">
    <source>
        <dbReference type="Proteomes" id="UP001321473"/>
    </source>
</evidence>
<evidence type="ECO:0000256" key="1">
    <source>
        <dbReference type="SAM" id="MobiDB-lite"/>
    </source>
</evidence>
<name>A0AAQ4DBJ8_AMBAM</name>
<keyword evidence="4" id="KW-1185">Reference proteome</keyword>
<organism evidence="3 4">
    <name type="scientific">Amblyomma americanum</name>
    <name type="common">Lone star tick</name>
    <dbReference type="NCBI Taxonomy" id="6943"/>
    <lineage>
        <taxon>Eukaryota</taxon>
        <taxon>Metazoa</taxon>
        <taxon>Ecdysozoa</taxon>
        <taxon>Arthropoda</taxon>
        <taxon>Chelicerata</taxon>
        <taxon>Arachnida</taxon>
        <taxon>Acari</taxon>
        <taxon>Parasitiformes</taxon>
        <taxon>Ixodida</taxon>
        <taxon>Ixodoidea</taxon>
        <taxon>Ixodidae</taxon>
        <taxon>Amblyomminae</taxon>
        <taxon>Amblyomma</taxon>
    </lineage>
</organism>
<feature type="signal peptide" evidence="2">
    <location>
        <begin position="1"/>
        <end position="23"/>
    </location>
</feature>
<feature type="non-terminal residue" evidence="3">
    <location>
        <position position="274"/>
    </location>
</feature>
<accession>A0AAQ4DBJ8</accession>
<evidence type="ECO:0000313" key="3">
    <source>
        <dbReference type="EMBL" id="KAK8759838.1"/>
    </source>
</evidence>
<dbReference type="Proteomes" id="UP001321473">
    <property type="component" value="Unassembled WGS sequence"/>
</dbReference>
<gene>
    <name evidence="3" type="ORF">V5799_028895</name>
</gene>
<comment type="caution">
    <text evidence="3">The sequence shown here is derived from an EMBL/GenBank/DDBJ whole genome shotgun (WGS) entry which is preliminary data.</text>
</comment>
<reference evidence="3 4" key="1">
    <citation type="journal article" date="2023" name="Arcadia Sci">
        <title>De novo assembly of a long-read Amblyomma americanum tick genome.</title>
        <authorList>
            <person name="Chou S."/>
            <person name="Poskanzer K.E."/>
            <person name="Rollins M."/>
            <person name="Thuy-Boun P.S."/>
        </authorList>
    </citation>
    <scope>NUCLEOTIDE SEQUENCE [LARGE SCALE GENOMIC DNA]</scope>
    <source>
        <strain evidence="3">F_SG_1</strain>
        <tissue evidence="3">Salivary glands</tissue>
    </source>
</reference>
<feature type="region of interest" description="Disordered" evidence="1">
    <location>
        <begin position="40"/>
        <end position="76"/>
    </location>
</feature>
<dbReference type="AlphaFoldDB" id="A0AAQ4DBJ8"/>
<feature type="compositionally biased region" description="Pro residues" evidence="1">
    <location>
        <begin position="60"/>
        <end position="75"/>
    </location>
</feature>
<sequence>MTFCLVFMGLFGLVVFVLLGTIGIDIDVVDESTTDTITALGDSTTSIGRTRGNKYRPATTPRPAPRQPPAPPAPVTPDVVTGLSLSCLGGQESVTFKSEVSSAARSRTTTKGTSRQGYEWERLGRLYGRGAPPVSSRPKEIWIELPLISLLATFQDRPLICTVGYSATAASMYPPDRYCDYLYYCNLIIKNDTVRADKNETSWQVFQNQASTYHRVRLGVSFHFGDVTVDKLREATQVIRSIAQNNIKQYGMLNVMTDAFRLIAVVHRLKDILR</sequence>
<evidence type="ECO:0000256" key="2">
    <source>
        <dbReference type="SAM" id="SignalP"/>
    </source>
</evidence>
<keyword evidence="2" id="KW-0732">Signal</keyword>
<dbReference type="EMBL" id="JARKHS020032532">
    <property type="protein sequence ID" value="KAK8759838.1"/>
    <property type="molecule type" value="Genomic_DNA"/>
</dbReference>
<proteinExistence type="predicted"/>
<feature type="chain" id="PRO_5042907793" evidence="2">
    <location>
        <begin position="24"/>
        <end position="274"/>
    </location>
</feature>